<reference evidence="3" key="1">
    <citation type="journal article" date="2023" name="Int. J. Syst. Evol. Microbiol.">
        <title>Mesoterricola silvestris gen. nov., sp. nov., Mesoterricola sediminis sp. nov., Geothrix oryzae sp. nov., Geothrix edaphica sp. nov., Geothrix rubra sp. nov., and Geothrix limicola sp. nov., six novel members of Acidobacteriota isolated from soils.</title>
        <authorList>
            <person name="Itoh H."/>
            <person name="Sugisawa Y."/>
            <person name="Mise K."/>
            <person name="Xu Z."/>
            <person name="Kuniyasu M."/>
            <person name="Ushijima N."/>
            <person name="Kawano K."/>
            <person name="Kobayashi E."/>
            <person name="Shiratori Y."/>
            <person name="Masuda Y."/>
            <person name="Senoo K."/>
        </authorList>
    </citation>
    <scope>NUCLEOTIDE SEQUENCE [LARGE SCALE GENOMIC DNA]</scope>
    <source>
        <strain evidence="3">W79</strain>
    </source>
</reference>
<accession>A0AA48GGZ2</accession>
<evidence type="ECO:0008006" key="4">
    <source>
        <dbReference type="Google" id="ProtNLM"/>
    </source>
</evidence>
<dbReference type="GO" id="GO:0016020">
    <property type="term" value="C:membrane"/>
    <property type="evidence" value="ECO:0007669"/>
    <property type="project" value="GOC"/>
</dbReference>
<dbReference type="InterPro" id="IPR051706">
    <property type="entry name" value="Glycosyltransferase_domain"/>
</dbReference>
<dbReference type="AlphaFoldDB" id="A0AA48GGZ2"/>
<dbReference type="Pfam" id="PF04488">
    <property type="entry name" value="Gly_transf_sug"/>
    <property type="match status" value="1"/>
</dbReference>
<gene>
    <name evidence="2" type="ORF">METEAL_01960</name>
</gene>
<evidence type="ECO:0000313" key="2">
    <source>
        <dbReference type="EMBL" id="BDU71022.1"/>
    </source>
</evidence>
<dbReference type="Proteomes" id="UP001238179">
    <property type="component" value="Chromosome"/>
</dbReference>
<evidence type="ECO:0000313" key="3">
    <source>
        <dbReference type="Proteomes" id="UP001238179"/>
    </source>
</evidence>
<dbReference type="InterPro" id="IPR007577">
    <property type="entry name" value="GlycoTrfase_DXD_sugar-bd_CS"/>
</dbReference>
<keyword evidence="1" id="KW-0808">Transferase</keyword>
<dbReference type="GO" id="GO:0000030">
    <property type="term" value="F:mannosyltransferase activity"/>
    <property type="evidence" value="ECO:0007669"/>
    <property type="project" value="TreeGrafter"/>
</dbReference>
<dbReference type="Gene3D" id="3.90.550.20">
    <property type="match status" value="1"/>
</dbReference>
<dbReference type="RefSeq" id="WP_316413918.1">
    <property type="nucleotide sequence ID" value="NZ_AP027080.1"/>
</dbReference>
<organism evidence="2 3">
    <name type="scientific">Mesoterricola silvestris</name>
    <dbReference type="NCBI Taxonomy" id="2927979"/>
    <lineage>
        <taxon>Bacteria</taxon>
        <taxon>Pseudomonadati</taxon>
        <taxon>Acidobacteriota</taxon>
        <taxon>Holophagae</taxon>
        <taxon>Holophagales</taxon>
        <taxon>Holophagaceae</taxon>
        <taxon>Mesoterricola</taxon>
    </lineage>
</organism>
<evidence type="ECO:0000256" key="1">
    <source>
        <dbReference type="ARBA" id="ARBA00022679"/>
    </source>
</evidence>
<dbReference type="GO" id="GO:0051999">
    <property type="term" value="P:mannosyl-inositol phosphorylceramide biosynthetic process"/>
    <property type="evidence" value="ECO:0007669"/>
    <property type="project" value="TreeGrafter"/>
</dbReference>
<protein>
    <recommendedName>
        <fullName evidence="4">Mannosyltransferase OCH1</fullName>
    </recommendedName>
</protein>
<dbReference type="InterPro" id="IPR029044">
    <property type="entry name" value="Nucleotide-diphossugar_trans"/>
</dbReference>
<dbReference type="PANTHER" id="PTHR32385:SF15">
    <property type="entry name" value="INOSITOL PHOSPHOCERAMIDE MANNOSYLTRANSFERASE 1"/>
    <property type="match status" value="1"/>
</dbReference>
<dbReference type="EMBL" id="AP027080">
    <property type="protein sequence ID" value="BDU71022.1"/>
    <property type="molecule type" value="Genomic_DNA"/>
</dbReference>
<dbReference type="PANTHER" id="PTHR32385">
    <property type="entry name" value="MANNOSYL PHOSPHORYLINOSITOL CERAMIDE SYNTHASE"/>
    <property type="match status" value="1"/>
</dbReference>
<keyword evidence="3" id="KW-1185">Reference proteome</keyword>
<dbReference type="SUPFAM" id="SSF53448">
    <property type="entry name" value="Nucleotide-diphospho-sugar transferases"/>
    <property type="match status" value="1"/>
</dbReference>
<name>A0AA48GGZ2_9BACT</name>
<sequence>MIPKLLHLIWVGDETRRPARCIQSWIDHHPGWTVRVWGNRDLAERAWYNGDHMKAMAAREWNGVADMMRWEILYDQGGVLVDADSFCVGTLPDWMLDCEAFACWENELVRPGLVAAGYFGTVPGNPFVAQLIEGIHRKSTVVDRMAWETVGPQHLTDTWKQAGYGNLTVLPSHFFIPRHFTGAEYSGGGPVYARQEWGSTLGRYDQLASGALTEGVKAQAFLYEPRWEDPEWVEVLLGYLEAFAPEDPVTLVLVLDPAAPGQVSLADAEAAVLDLVGRTGRTRFPDVAILDHPEELGDFLRPFPLACWVPPGRGATSGFRGPLGVRFAEARTRLVSPDV</sequence>
<proteinExistence type="predicted"/>
<dbReference type="KEGG" id="msil:METEAL_01960"/>